<evidence type="ECO:0000313" key="2">
    <source>
        <dbReference type="EMBL" id="KAK7469996.1"/>
    </source>
</evidence>
<protein>
    <submittedName>
        <fullName evidence="1">Uncharacterized protein</fullName>
    </submittedName>
</protein>
<dbReference type="EMBL" id="JBANRG010000026">
    <property type="protein sequence ID" value="KAK7453545.1"/>
    <property type="molecule type" value="Genomic_DNA"/>
</dbReference>
<gene>
    <name evidence="2" type="ORF">VKT23_001431</name>
    <name evidence="1" type="ORF">VKT23_011825</name>
</gene>
<comment type="caution">
    <text evidence="1">The sequence shown here is derived from an EMBL/GenBank/DDBJ whole genome shotgun (WGS) entry which is preliminary data.</text>
</comment>
<organism evidence="1 3">
    <name type="scientific">Marasmiellus scandens</name>
    <dbReference type="NCBI Taxonomy" id="2682957"/>
    <lineage>
        <taxon>Eukaryota</taxon>
        <taxon>Fungi</taxon>
        <taxon>Dikarya</taxon>
        <taxon>Basidiomycota</taxon>
        <taxon>Agaricomycotina</taxon>
        <taxon>Agaricomycetes</taxon>
        <taxon>Agaricomycetidae</taxon>
        <taxon>Agaricales</taxon>
        <taxon>Marasmiineae</taxon>
        <taxon>Omphalotaceae</taxon>
        <taxon>Marasmiellus</taxon>
    </lineage>
</organism>
<proteinExistence type="predicted"/>
<sequence length="607" mass="68373">MTSYFPEKHSYSTSSLSTSFNSHYADSASLVSETTSTGTILGPGSLSGKAVLALGKLTLKGVERVVISRRLSTISSKFPHSNVSGANIKGLLAMYEDLLELSRPQMYSDTVRNEALGLLLAQVGSFQTDFLIRAMSVWNLVEVHFLTSLLIGLFDATILPTPQTLNQKSPLHSYLSALSIHTEHSLLPFIGFLQKLCQSSVKLCEVVLESGSLDLLLHLYATDFRDALAETNRSGHDRKSSLLTACDSFLIAVCEDEQYNTAGVTAYVKRHPLYALWTIHPGIFLFSSSALLVSQRQKTSENSLGLDSERLLKRREAWNSMIPLDMQDRNSTNVRWVCWRISSIYDMMSDVSRASLYENGTKYVAFDAFVDLMIFIGAFHSTNNTDVVNFQSWPQTDLQIPFRALRSLHRLLCNLSYWPIISAYLLPDHLHHAQQAFGTLMELLTRLLKGEAHPSFFLSVDPPDFSITVVTHFIHWFTRTSTYAQTRRKFRKFHKFFLDLGSMDLIKATLGALDELESKSTSAHDQHSSNIGRNPKYRRSLLNWAIAVFSLDTASFPEEIDDVETIGIEDTHIPSRPIEVTDWELSNSVVDPMNVDDLYRWIGFLQV</sequence>
<evidence type="ECO:0000313" key="3">
    <source>
        <dbReference type="Proteomes" id="UP001498398"/>
    </source>
</evidence>
<evidence type="ECO:0000313" key="1">
    <source>
        <dbReference type="EMBL" id="KAK7453545.1"/>
    </source>
</evidence>
<dbReference type="Proteomes" id="UP001498398">
    <property type="component" value="Unassembled WGS sequence"/>
</dbReference>
<reference evidence="1 3" key="1">
    <citation type="submission" date="2024-01" db="EMBL/GenBank/DDBJ databases">
        <title>A draft genome for the cacao thread blight pathogen Marasmiellus scandens.</title>
        <authorList>
            <person name="Baruah I.K."/>
            <person name="Leung J."/>
            <person name="Bukari Y."/>
            <person name="Amoako-Attah I."/>
            <person name="Meinhardt L.W."/>
            <person name="Bailey B.A."/>
            <person name="Cohen S.P."/>
        </authorList>
    </citation>
    <scope>NUCLEOTIDE SEQUENCE [LARGE SCALE GENOMIC DNA]</scope>
    <source>
        <strain evidence="1 3">GH-19</strain>
    </source>
</reference>
<keyword evidence="3" id="KW-1185">Reference proteome</keyword>
<name>A0ABR1JAS6_9AGAR</name>
<dbReference type="EMBL" id="JBANRG010000002">
    <property type="protein sequence ID" value="KAK7469996.1"/>
    <property type="molecule type" value="Genomic_DNA"/>
</dbReference>
<accession>A0ABR1JAS6</accession>